<keyword evidence="2" id="KW-1185">Reference proteome</keyword>
<accession>A0ACB7GU70</accession>
<evidence type="ECO:0000313" key="2">
    <source>
        <dbReference type="Proteomes" id="UP000091857"/>
    </source>
</evidence>
<evidence type="ECO:0000313" key="1">
    <source>
        <dbReference type="EMBL" id="KAG8643765.1"/>
    </source>
</evidence>
<name>A0ACB7GU70_MANES</name>
<protein>
    <submittedName>
        <fullName evidence="1">Uncharacterized protein</fullName>
    </submittedName>
</protein>
<reference evidence="2" key="1">
    <citation type="journal article" date="2016" name="Nat. Biotechnol.">
        <title>Sequencing wild and cultivated cassava and related species reveals extensive interspecific hybridization and genetic diversity.</title>
        <authorList>
            <person name="Bredeson J.V."/>
            <person name="Lyons J.B."/>
            <person name="Prochnik S.E."/>
            <person name="Wu G.A."/>
            <person name="Ha C.M."/>
            <person name="Edsinger-Gonzales E."/>
            <person name="Grimwood J."/>
            <person name="Schmutz J."/>
            <person name="Rabbi I.Y."/>
            <person name="Egesi C."/>
            <person name="Nauluvula P."/>
            <person name="Lebot V."/>
            <person name="Ndunguru J."/>
            <person name="Mkamilo G."/>
            <person name="Bart R.S."/>
            <person name="Setter T.L."/>
            <person name="Gleadow R.M."/>
            <person name="Kulakow P."/>
            <person name="Ferguson M.E."/>
            <person name="Rounsley S."/>
            <person name="Rokhsar D.S."/>
        </authorList>
    </citation>
    <scope>NUCLEOTIDE SEQUENCE [LARGE SCALE GENOMIC DNA]</scope>
    <source>
        <strain evidence="2">cv. AM560-2</strain>
    </source>
</reference>
<gene>
    <name evidence="1" type="ORF">MANES_11G060425v8</name>
</gene>
<proteinExistence type="predicted"/>
<organism evidence="1 2">
    <name type="scientific">Manihot esculenta</name>
    <name type="common">Cassava</name>
    <name type="synonym">Jatropha manihot</name>
    <dbReference type="NCBI Taxonomy" id="3983"/>
    <lineage>
        <taxon>Eukaryota</taxon>
        <taxon>Viridiplantae</taxon>
        <taxon>Streptophyta</taxon>
        <taxon>Embryophyta</taxon>
        <taxon>Tracheophyta</taxon>
        <taxon>Spermatophyta</taxon>
        <taxon>Magnoliopsida</taxon>
        <taxon>eudicotyledons</taxon>
        <taxon>Gunneridae</taxon>
        <taxon>Pentapetalae</taxon>
        <taxon>rosids</taxon>
        <taxon>fabids</taxon>
        <taxon>Malpighiales</taxon>
        <taxon>Euphorbiaceae</taxon>
        <taxon>Crotonoideae</taxon>
        <taxon>Manihoteae</taxon>
        <taxon>Manihot</taxon>
    </lineage>
</organism>
<sequence>MSHLLCKTLELPCFHLDSPSATSVSLRLPHLRPLKRHFSPLPVQHVNLVLPAVATNCFTLELSLVEEATKEQLHPQLSHFTKYLDHEGEEIGESTPESIKQLALKFKMMVEVVTRLEVVMICVPEISQKPKLCHHHSLPRKISQFLPFFTRSNWQSLTSP</sequence>
<dbReference type="Proteomes" id="UP000091857">
    <property type="component" value="Chromosome 11"/>
</dbReference>
<comment type="caution">
    <text evidence="1">The sequence shown here is derived from an EMBL/GenBank/DDBJ whole genome shotgun (WGS) entry which is preliminary data.</text>
</comment>
<dbReference type="EMBL" id="CM004397">
    <property type="protein sequence ID" value="KAG8643765.1"/>
    <property type="molecule type" value="Genomic_DNA"/>
</dbReference>